<comment type="caution">
    <text evidence="2">The sequence shown here is derived from an EMBL/GenBank/DDBJ whole genome shotgun (WGS) entry which is preliminary data.</text>
</comment>
<sequence>MASKAPSLLWTLTEGRSLFELNSFYALRLLMKRLPKGDGHPVIALPGFVASDRSTQPMRRLLTDLGYSTYGWGLGRNLKFNDQREGEMRDLLKTVHERESQKVTLIGWSLGGVFAREMAKHNPDAVRSVITLGSPISGDMDQTNASRLYEFMNGAPTKDMQTRLSTLSVAPPVPTTSVYSKTDGIVAWRGSIQAPGGQTENIRVPASHTGLGVNPLVMNILADRLAQPEGDWAPFEAEGLKRFIYRK</sequence>
<reference evidence="2" key="2">
    <citation type="submission" date="2020-09" db="EMBL/GenBank/DDBJ databases">
        <authorList>
            <person name="Sun Q."/>
            <person name="Kim S."/>
        </authorList>
    </citation>
    <scope>NUCLEOTIDE SEQUENCE</scope>
    <source>
        <strain evidence="2">KCTC 32513</strain>
    </source>
</reference>
<evidence type="ECO:0000313" key="2">
    <source>
        <dbReference type="EMBL" id="GHA97679.1"/>
    </source>
</evidence>
<accession>A0A8J3CT63</accession>
<dbReference type="InterPro" id="IPR029058">
    <property type="entry name" value="AB_hydrolase_fold"/>
</dbReference>
<name>A0A8J3CT63_9PROT</name>
<dbReference type="PANTHER" id="PTHR37946:SF1">
    <property type="entry name" value="SLL1969 PROTEIN"/>
    <property type="match status" value="1"/>
</dbReference>
<reference evidence="2" key="1">
    <citation type="journal article" date="2014" name="Int. J. Syst. Evol. Microbiol.">
        <title>Complete genome sequence of Corynebacterium casei LMG S-19264T (=DSM 44701T), isolated from a smear-ripened cheese.</title>
        <authorList>
            <consortium name="US DOE Joint Genome Institute (JGI-PGF)"/>
            <person name="Walter F."/>
            <person name="Albersmeier A."/>
            <person name="Kalinowski J."/>
            <person name="Ruckert C."/>
        </authorList>
    </citation>
    <scope>NUCLEOTIDE SEQUENCE</scope>
    <source>
        <strain evidence="2">KCTC 32513</strain>
    </source>
</reference>
<keyword evidence="2" id="KW-0378">Hydrolase</keyword>
<dbReference type="AlphaFoldDB" id="A0A8J3CT63"/>
<dbReference type="PANTHER" id="PTHR37946">
    <property type="entry name" value="SLL1969 PROTEIN"/>
    <property type="match status" value="1"/>
</dbReference>
<evidence type="ECO:0000259" key="1">
    <source>
        <dbReference type="Pfam" id="PF07819"/>
    </source>
</evidence>
<dbReference type="GO" id="GO:0016788">
    <property type="term" value="F:hydrolase activity, acting on ester bonds"/>
    <property type="evidence" value="ECO:0007669"/>
    <property type="project" value="InterPro"/>
</dbReference>
<dbReference type="Pfam" id="PF07819">
    <property type="entry name" value="PGAP1"/>
    <property type="match status" value="1"/>
</dbReference>
<feature type="domain" description="GPI inositol-deacylase PGAP1-like alpha/beta" evidence="1">
    <location>
        <begin position="96"/>
        <end position="166"/>
    </location>
</feature>
<organism evidence="2 3">
    <name type="scientific">Algimonas arctica</name>
    <dbReference type="NCBI Taxonomy" id="1479486"/>
    <lineage>
        <taxon>Bacteria</taxon>
        <taxon>Pseudomonadati</taxon>
        <taxon>Pseudomonadota</taxon>
        <taxon>Alphaproteobacteria</taxon>
        <taxon>Maricaulales</taxon>
        <taxon>Robiginitomaculaceae</taxon>
        <taxon>Algimonas</taxon>
    </lineage>
</organism>
<proteinExistence type="predicted"/>
<dbReference type="Proteomes" id="UP000634004">
    <property type="component" value="Unassembled WGS sequence"/>
</dbReference>
<dbReference type="Gene3D" id="3.40.50.1820">
    <property type="entry name" value="alpha/beta hydrolase"/>
    <property type="match status" value="1"/>
</dbReference>
<dbReference type="EMBL" id="BMZH01000008">
    <property type="protein sequence ID" value="GHA97679.1"/>
    <property type="molecule type" value="Genomic_DNA"/>
</dbReference>
<protein>
    <submittedName>
        <fullName evidence="2">Alpha/beta hydrolase</fullName>
    </submittedName>
</protein>
<dbReference type="SUPFAM" id="SSF53474">
    <property type="entry name" value="alpha/beta-Hydrolases"/>
    <property type="match status" value="1"/>
</dbReference>
<evidence type="ECO:0000313" key="3">
    <source>
        <dbReference type="Proteomes" id="UP000634004"/>
    </source>
</evidence>
<dbReference type="InterPro" id="IPR012908">
    <property type="entry name" value="PGAP1-ab_dom-like"/>
</dbReference>
<dbReference type="RefSeq" id="WP_233354097.1">
    <property type="nucleotide sequence ID" value="NZ_BMZH01000008.1"/>
</dbReference>
<keyword evidence="3" id="KW-1185">Reference proteome</keyword>
<gene>
    <name evidence="2" type="ORF">GCM10009069_20760</name>
</gene>